<dbReference type="RefSeq" id="WP_380119514.1">
    <property type="nucleotide sequence ID" value="NZ_JBHSIU010000041.1"/>
</dbReference>
<name>A0ABV9VZU8_9ACTN</name>
<protein>
    <submittedName>
        <fullName evidence="2">M23 family metallopeptidase</fullName>
        <ecNumber evidence="2">3.4.-.-</ecNumber>
    </submittedName>
</protein>
<dbReference type="EMBL" id="JBHSIU010000041">
    <property type="protein sequence ID" value="MFC5001917.1"/>
    <property type="molecule type" value="Genomic_DNA"/>
</dbReference>
<dbReference type="CDD" id="cd12797">
    <property type="entry name" value="M23_peptidase"/>
    <property type="match status" value="1"/>
</dbReference>
<organism evidence="2 3">
    <name type="scientific">Dactylosporangium cerinum</name>
    <dbReference type="NCBI Taxonomy" id="1434730"/>
    <lineage>
        <taxon>Bacteria</taxon>
        <taxon>Bacillati</taxon>
        <taxon>Actinomycetota</taxon>
        <taxon>Actinomycetes</taxon>
        <taxon>Micromonosporales</taxon>
        <taxon>Micromonosporaceae</taxon>
        <taxon>Dactylosporangium</taxon>
    </lineage>
</organism>
<dbReference type="Gene3D" id="2.70.70.10">
    <property type="entry name" value="Glucose Permease (Domain IIA)"/>
    <property type="match status" value="1"/>
</dbReference>
<proteinExistence type="predicted"/>
<sequence>MTDRLPVIAEVRDRLLSAYRASPLECTSVAIASLDHLAKRYHRSRQLLPGQIDCSTLVSQAHWDGAAVQTPFIAENQRTARSAAVVAGLADALPGDVLVAYASLEAAPGGRHNHVALVLESDGQGDGWAIQASESAGTQIIRLTQARLGGGIRRFCPNPLVVYAAGDWAELVRRVPKLGRLGVRLKQPWAAVRRHSGVDVAVEHGTPIRASIGGTVSLHKSEASIVVRDEQLRLTSALLPVVADPRLADGDTVARGDVLGTSAPPVASLPCDPTVSSAARPHVHWELWSDAPMGYHPSVTVAAPAGFSDPGYRAYSPVYAVKLGKVGSPLPPGRS</sequence>
<comment type="caution">
    <text evidence="2">The sequence shown here is derived from an EMBL/GenBank/DDBJ whole genome shotgun (WGS) entry which is preliminary data.</text>
</comment>
<dbReference type="Gene3D" id="3.90.1720.10">
    <property type="entry name" value="endopeptidase domain like (from Nostoc punctiforme)"/>
    <property type="match status" value="1"/>
</dbReference>
<dbReference type="EC" id="3.4.-.-" evidence="2"/>
<dbReference type="SUPFAM" id="SSF51261">
    <property type="entry name" value="Duplicated hybrid motif"/>
    <property type="match status" value="1"/>
</dbReference>
<feature type="domain" description="M23ase beta-sheet core" evidence="1">
    <location>
        <begin position="194"/>
        <end position="289"/>
    </location>
</feature>
<dbReference type="InterPro" id="IPR038765">
    <property type="entry name" value="Papain-like_cys_pep_sf"/>
</dbReference>
<keyword evidence="3" id="KW-1185">Reference proteome</keyword>
<dbReference type="InterPro" id="IPR011055">
    <property type="entry name" value="Dup_hybrid_motif"/>
</dbReference>
<dbReference type="Pfam" id="PF01551">
    <property type="entry name" value="Peptidase_M23"/>
    <property type="match status" value="1"/>
</dbReference>
<dbReference type="InterPro" id="IPR016047">
    <property type="entry name" value="M23ase_b-sheet_dom"/>
</dbReference>
<reference evidence="3" key="1">
    <citation type="journal article" date="2019" name="Int. J. Syst. Evol. Microbiol.">
        <title>The Global Catalogue of Microorganisms (GCM) 10K type strain sequencing project: providing services to taxonomists for standard genome sequencing and annotation.</title>
        <authorList>
            <consortium name="The Broad Institute Genomics Platform"/>
            <consortium name="The Broad Institute Genome Sequencing Center for Infectious Disease"/>
            <person name="Wu L."/>
            <person name="Ma J."/>
        </authorList>
    </citation>
    <scope>NUCLEOTIDE SEQUENCE [LARGE SCALE GENOMIC DNA]</scope>
    <source>
        <strain evidence="3">CGMCC 4.7152</strain>
    </source>
</reference>
<dbReference type="SUPFAM" id="SSF54001">
    <property type="entry name" value="Cysteine proteinases"/>
    <property type="match status" value="1"/>
</dbReference>
<evidence type="ECO:0000313" key="2">
    <source>
        <dbReference type="EMBL" id="MFC5001917.1"/>
    </source>
</evidence>
<dbReference type="Proteomes" id="UP001595912">
    <property type="component" value="Unassembled WGS sequence"/>
</dbReference>
<evidence type="ECO:0000259" key="1">
    <source>
        <dbReference type="Pfam" id="PF01551"/>
    </source>
</evidence>
<evidence type="ECO:0000313" key="3">
    <source>
        <dbReference type="Proteomes" id="UP001595912"/>
    </source>
</evidence>
<accession>A0ABV9VZU8</accession>
<keyword evidence="2" id="KW-0378">Hydrolase</keyword>
<dbReference type="GO" id="GO:0016787">
    <property type="term" value="F:hydrolase activity"/>
    <property type="evidence" value="ECO:0007669"/>
    <property type="project" value="UniProtKB-KW"/>
</dbReference>
<gene>
    <name evidence="2" type="ORF">ACFPIJ_29280</name>
</gene>